<proteinExistence type="predicted"/>
<keyword evidence="2" id="KW-1185">Reference proteome</keyword>
<dbReference type="OrthoDB" id="5145573at2"/>
<accession>A0A4P6YSQ5</accession>
<sequence length="134" mass="15343">MSKYQLNTNEIMVKEYTSGSHIVGNKHLSGELVLTNRNLVWVNVGMFGSVKGIDTFNLRDIKVFDDKVQIKLSGIDDSHLDIYFKNHVETFSFIDRKEATNWANEINHVITDSDEDIIAPETHVIPGEHFLREP</sequence>
<evidence type="ECO:0008006" key="3">
    <source>
        <dbReference type="Google" id="ProtNLM"/>
    </source>
</evidence>
<organism evidence="1 2">
    <name type="scientific">Periweissella cryptocerci</name>
    <dbReference type="NCBI Taxonomy" id="2506420"/>
    <lineage>
        <taxon>Bacteria</taxon>
        <taxon>Bacillati</taxon>
        <taxon>Bacillota</taxon>
        <taxon>Bacilli</taxon>
        <taxon>Lactobacillales</taxon>
        <taxon>Lactobacillaceae</taxon>
        <taxon>Periweissella</taxon>
    </lineage>
</organism>
<evidence type="ECO:0000313" key="1">
    <source>
        <dbReference type="EMBL" id="QBO35759.1"/>
    </source>
</evidence>
<dbReference type="EMBL" id="CP037940">
    <property type="protein sequence ID" value="QBO35759.1"/>
    <property type="molecule type" value="Genomic_DNA"/>
</dbReference>
<dbReference type="Proteomes" id="UP000292886">
    <property type="component" value="Chromosome"/>
</dbReference>
<protein>
    <recommendedName>
        <fullName evidence="3">PH domain-containing protein</fullName>
    </recommendedName>
</protein>
<dbReference type="RefSeq" id="WP_133362838.1">
    <property type="nucleotide sequence ID" value="NZ_CP037940.1"/>
</dbReference>
<evidence type="ECO:0000313" key="2">
    <source>
        <dbReference type="Proteomes" id="UP000292886"/>
    </source>
</evidence>
<reference evidence="2" key="1">
    <citation type="submission" date="2019-03" db="EMBL/GenBank/DDBJ databases">
        <title>Weissella sp. 26KH-42 Genome sequencing.</title>
        <authorList>
            <person name="Heo J."/>
            <person name="Kim S.-J."/>
            <person name="Kim J.-S."/>
            <person name="Hong S.-B."/>
            <person name="Kwon S.-W."/>
        </authorList>
    </citation>
    <scope>NUCLEOTIDE SEQUENCE [LARGE SCALE GENOMIC DNA]</scope>
    <source>
        <strain evidence="2">26KH-42</strain>
    </source>
</reference>
<name>A0A4P6YSQ5_9LACO</name>
<gene>
    <name evidence="1" type="ORF">EQG49_04415</name>
</gene>
<dbReference type="KEGG" id="wei:EQG49_04415"/>
<dbReference type="AlphaFoldDB" id="A0A4P6YSQ5"/>